<dbReference type="InterPro" id="IPR050556">
    <property type="entry name" value="Type_II_TA_system_RNase"/>
</dbReference>
<evidence type="ECO:0000256" key="1">
    <source>
        <dbReference type="ARBA" id="ARBA00001946"/>
    </source>
</evidence>
<dbReference type="PANTHER" id="PTHR33653:SF1">
    <property type="entry name" value="RIBONUCLEASE VAPC2"/>
    <property type="match status" value="1"/>
</dbReference>
<evidence type="ECO:0000259" key="9">
    <source>
        <dbReference type="Pfam" id="PF01850"/>
    </source>
</evidence>
<dbReference type="InterPro" id="IPR029060">
    <property type="entry name" value="PIN-like_dom_sf"/>
</dbReference>
<dbReference type="RefSeq" id="WP_154176594.1">
    <property type="nucleotide sequence ID" value="NZ_WJXZ01000011.1"/>
</dbReference>
<proteinExistence type="inferred from homology"/>
<evidence type="ECO:0000256" key="7">
    <source>
        <dbReference type="ARBA" id="ARBA00038093"/>
    </source>
</evidence>
<gene>
    <name evidence="8" type="primary">vapC</name>
    <name evidence="10" type="ORF">GJJ30_18095</name>
</gene>
<dbReference type="GO" id="GO:0004540">
    <property type="term" value="F:RNA nuclease activity"/>
    <property type="evidence" value="ECO:0007669"/>
    <property type="project" value="InterPro"/>
</dbReference>
<comment type="cofactor">
    <cofactor evidence="1 8">
        <name>Mg(2+)</name>
        <dbReference type="ChEBI" id="CHEBI:18420"/>
    </cofactor>
</comment>
<keyword evidence="5 8" id="KW-0378">Hydrolase</keyword>
<dbReference type="GO" id="GO:0000287">
    <property type="term" value="F:magnesium ion binding"/>
    <property type="evidence" value="ECO:0007669"/>
    <property type="project" value="UniProtKB-UniRule"/>
</dbReference>
<dbReference type="HAMAP" id="MF_00265">
    <property type="entry name" value="VapC_Nob1"/>
    <property type="match status" value="1"/>
</dbReference>
<dbReference type="InterPro" id="IPR022907">
    <property type="entry name" value="VapC_family"/>
</dbReference>
<dbReference type="SUPFAM" id="SSF88723">
    <property type="entry name" value="PIN domain-like"/>
    <property type="match status" value="1"/>
</dbReference>
<evidence type="ECO:0000256" key="2">
    <source>
        <dbReference type="ARBA" id="ARBA00022649"/>
    </source>
</evidence>
<keyword evidence="3 8" id="KW-0540">Nuclease</keyword>
<name>A0A7K0EN21_9BACT</name>
<keyword evidence="2 8" id="KW-1277">Toxin-antitoxin system</keyword>
<keyword evidence="4 8" id="KW-0479">Metal-binding</keyword>
<sequence length="128" mass="14578">MAEKICVDTNLLINHRRTLQKGSSELFDLTIKYEIVTTSISVFELWRGDQTDESFFWEKLFQILPVLPFDTECAKIAGQDFLLLRKQGLTIGVEDVLIAAVAKCHGLRLATLNTKHFSRIPDLKLVDL</sequence>
<dbReference type="CDD" id="cd09881">
    <property type="entry name" value="PIN_VapC4-5_FitB-like"/>
    <property type="match status" value="1"/>
</dbReference>
<dbReference type="EMBL" id="WJXZ01000011">
    <property type="protein sequence ID" value="MRS63217.1"/>
    <property type="molecule type" value="Genomic_DNA"/>
</dbReference>
<dbReference type="AlphaFoldDB" id="A0A7K0EN21"/>
<keyword evidence="8" id="KW-0800">Toxin</keyword>
<dbReference type="Proteomes" id="UP000441754">
    <property type="component" value="Unassembled WGS sequence"/>
</dbReference>
<evidence type="ECO:0000313" key="11">
    <source>
        <dbReference type="Proteomes" id="UP000441754"/>
    </source>
</evidence>
<comment type="function">
    <text evidence="8">Toxic component of a toxin-antitoxin (TA) system. An RNase.</text>
</comment>
<dbReference type="GO" id="GO:0016787">
    <property type="term" value="F:hydrolase activity"/>
    <property type="evidence" value="ECO:0007669"/>
    <property type="project" value="UniProtKB-KW"/>
</dbReference>
<keyword evidence="11" id="KW-1185">Reference proteome</keyword>
<comment type="similarity">
    <text evidence="7 8">Belongs to the PINc/VapC protein family.</text>
</comment>
<dbReference type="PANTHER" id="PTHR33653">
    <property type="entry name" value="RIBONUCLEASE VAPC2"/>
    <property type="match status" value="1"/>
</dbReference>
<evidence type="ECO:0000256" key="4">
    <source>
        <dbReference type="ARBA" id="ARBA00022723"/>
    </source>
</evidence>
<dbReference type="EC" id="3.1.-.-" evidence="8"/>
<evidence type="ECO:0000256" key="8">
    <source>
        <dbReference type="HAMAP-Rule" id="MF_00265"/>
    </source>
</evidence>
<dbReference type="GO" id="GO:0090729">
    <property type="term" value="F:toxin activity"/>
    <property type="evidence" value="ECO:0007669"/>
    <property type="project" value="UniProtKB-KW"/>
</dbReference>
<feature type="binding site" evidence="8">
    <location>
        <position position="95"/>
    </location>
    <ligand>
        <name>Mg(2+)</name>
        <dbReference type="ChEBI" id="CHEBI:18420"/>
    </ligand>
</feature>
<comment type="caution">
    <text evidence="10">The sequence shown here is derived from an EMBL/GenBank/DDBJ whole genome shotgun (WGS) entry which is preliminary data.</text>
</comment>
<feature type="domain" description="PIN" evidence="9">
    <location>
        <begin position="5"/>
        <end position="121"/>
    </location>
</feature>
<evidence type="ECO:0000256" key="3">
    <source>
        <dbReference type="ARBA" id="ARBA00022722"/>
    </source>
</evidence>
<evidence type="ECO:0000256" key="6">
    <source>
        <dbReference type="ARBA" id="ARBA00022842"/>
    </source>
</evidence>
<organism evidence="10 11">
    <name type="scientific">Larkinella terrae</name>
    <dbReference type="NCBI Taxonomy" id="2025311"/>
    <lineage>
        <taxon>Bacteria</taxon>
        <taxon>Pseudomonadati</taxon>
        <taxon>Bacteroidota</taxon>
        <taxon>Cytophagia</taxon>
        <taxon>Cytophagales</taxon>
        <taxon>Spirosomataceae</taxon>
        <taxon>Larkinella</taxon>
    </lineage>
</organism>
<dbReference type="InterPro" id="IPR002716">
    <property type="entry name" value="PIN_dom"/>
</dbReference>
<reference evidence="10 11" key="1">
    <citation type="journal article" date="2018" name="Antonie Van Leeuwenhoek">
        <title>Larkinella terrae sp. nov., isolated from soil on Jeju Island, South Korea.</title>
        <authorList>
            <person name="Ten L.N."/>
            <person name="Jeon J."/>
            <person name="Park S.J."/>
            <person name="Park S."/>
            <person name="Lee S.Y."/>
            <person name="Kim M.K."/>
            <person name="Jung H.Y."/>
        </authorList>
    </citation>
    <scope>NUCLEOTIDE SEQUENCE [LARGE SCALE GENOMIC DNA]</scope>
    <source>
        <strain evidence="10 11">KCTC 52001</strain>
    </source>
</reference>
<keyword evidence="6 8" id="KW-0460">Magnesium</keyword>
<dbReference type="Pfam" id="PF01850">
    <property type="entry name" value="PIN"/>
    <property type="match status" value="1"/>
</dbReference>
<dbReference type="Gene3D" id="3.40.50.1010">
    <property type="entry name" value="5'-nuclease"/>
    <property type="match status" value="1"/>
</dbReference>
<protein>
    <recommendedName>
        <fullName evidence="8">Ribonuclease VapC</fullName>
        <shortName evidence="8">RNase VapC</shortName>
        <ecNumber evidence="8">3.1.-.-</ecNumber>
    </recommendedName>
    <alternativeName>
        <fullName evidence="8">Toxin VapC</fullName>
    </alternativeName>
</protein>
<evidence type="ECO:0000256" key="5">
    <source>
        <dbReference type="ARBA" id="ARBA00022801"/>
    </source>
</evidence>
<dbReference type="OrthoDB" id="9796690at2"/>
<evidence type="ECO:0000313" key="10">
    <source>
        <dbReference type="EMBL" id="MRS63217.1"/>
    </source>
</evidence>
<feature type="binding site" evidence="8">
    <location>
        <position position="8"/>
    </location>
    <ligand>
        <name>Mg(2+)</name>
        <dbReference type="ChEBI" id="CHEBI:18420"/>
    </ligand>
</feature>
<accession>A0A7K0EN21</accession>